<comment type="subcellular location">
    <subcellularLocation>
        <location evidence="1">Membrane</location>
        <topology evidence="1">Multi-pass membrane protein</topology>
    </subcellularLocation>
</comment>
<comment type="similarity">
    <text evidence="2">Belongs to the polycystin family.</text>
</comment>
<feature type="transmembrane region" description="Helical" evidence="7">
    <location>
        <begin position="470"/>
        <end position="489"/>
    </location>
</feature>
<feature type="region of interest" description="Disordered" evidence="6">
    <location>
        <begin position="1287"/>
        <end position="1377"/>
    </location>
</feature>
<feature type="domain" description="Polycystin cation channel PKD1/PKD2" evidence="9">
    <location>
        <begin position="377"/>
        <end position="597"/>
    </location>
</feature>
<name>W4FIM3_APHAT</name>
<evidence type="ECO:0000256" key="1">
    <source>
        <dbReference type="ARBA" id="ARBA00004141"/>
    </source>
</evidence>
<feature type="region of interest" description="Disordered" evidence="6">
    <location>
        <begin position="1"/>
        <end position="54"/>
    </location>
</feature>
<dbReference type="PANTHER" id="PTHR10877">
    <property type="entry name" value="POLYCYSTIN FAMILY MEMBER"/>
    <property type="match status" value="1"/>
</dbReference>
<dbReference type="FunFam" id="1.10.287.70:FF:000086">
    <property type="entry name" value="Polycystic kidney disease 2"/>
    <property type="match status" value="1"/>
</dbReference>
<dbReference type="GeneID" id="20818998"/>
<gene>
    <name evidence="11" type="ORF">H257_17002</name>
</gene>
<dbReference type="Gene3D" id="1.10.287.70">
    <property type="match status" value="1"/>
</dbReference>
<protein>
    <recommendedName>
        <fullName evidence="12">Polycystin cation channel PKD1/PKD2 domain-containing protein</fullName>
    </recommendedName>
</protein>
<evidence type="ECO:0000259" key="9">
    <source>
        <dbReference type="Pfam" id="PF08016"/>
    </source>
</evidence>
<evidence type="ECO:0000259" key="8">
    <source>
        <dbReference type="Pfam" id="PF02026"/>
    </source>
</evidence>
<dbReference type="STRING" id="112090.W4FIM3"/>
<feature type="transmembrane region" description="Helical" evidence="7">
    <location>
        <begin position="364"/>
        <end position="387"/>
    </location>
</feature>
<keyword evidence="4 7" id="KW-1133">Transmembrane helix</keyword>
<dbReference type="PANTHER" id="PTHR10877:SF183">
    <property type="entry name" value="AT14535P-RELATED"/>
    <property type="match status" value="1"/>
</dbReference>
<evidence type="ECO:0008006" key="12">
    <source>
        <dbReference type="Google" id="ProtNLM"/>
    </source>
</evidence>
<feature type="compositionally biased region" description="Low complexity" evidence="6">
    <location>
        <begin position="1321"/>
        <end position="1335"/>
    </location>
</feature>
<dbReference type="OrthoDB" id="300855at2759"/>
<reference evidence="11" key="1">
    <citation type="submission" date="2013-12" db="EMBL/GenBank/DDBJ databases">
        <title>The Genome Sequence of Aphanomyces astaci APO3.</title>
        <authorList>
            <consortium name="The Broad Institute Genomics Platform"/>
            <person name="Russ C."/>
            <person name="Tyler B."/>
            <person name="van West P."/>
            <person name="Dieguez-Uribeondo J."/>
            <person name="Young S.K."/>
            <person name="Zeng Q."/>
            <person name="Gargeya S."/>
            <person name="Fitzgerald M."/>
            <person name="Abouelleil A."/>
            <person name="Alvarado L."/>
            <person name="Chapman S.B."/>
            <person name="Gainer-Dewar J."/>
            <person name="Goldberg J."/>
            <person name="Griggs A."/>
            <person name="Gujja S."/>
            <person name="Hansen M."/>
            <person name="Howarth C."/>
            <person name="Imamovic A."/>
            <person name="Ireland A."/>
            <person name="Larimer J."/>
            <person name="McCowan C."/>
            <person name="Murphy C."/>
            <person name="Pearson M."/>
            <person name="Poon T.W."/>
            <person name="Priest M."/>
            <person name="Roberts A."/>
            <person name="Saif S."/>
            <person name="Shea T."/>
            <person name="Sykes S."/>
            <person name="Wortman J."/>
            <person name="Nusbaum C."/>
            <person name="Birren B."/>
        </authorList>
    </citation>
    <scope>NUCLEOTIDE SEQUENCE [LARGE SCALE GENOMIC DNA]</scope>
    <source>
        <strain evidence="11">APO3</strain>
    </source>
</reference>
<evidence type="ECO:0000256" key="6">
    <source>
        <dbReference type="SAM" id="MobiDB-lite"/>
    </source>
</evidence>
<feature type="transmembrane region" description="Helical" evidence="7">
    <location>
        <begin position="117"/>
        <end position="136"/>
    </location>
</feature>
<feature type="region of interest" description="Disordered" evidence="6">
    <location>
        <begin position="619"/>
        <end position="643"/>
    </location>
</feature>
<feature type="domain" description="Ryanodine receptor Ryr" evidence="8">
    <location>
        <begin position="997"/>
        <end position="1085"/>
    </location>
</feature>
<evidence type="ECO:0000256" key="7">
    <source>
        <dbReference type="SAM" id="Phobius"/>
    </source>
</evidence>
<feature type="transmembrane region" description="Helical" evidence="7">
    <location>
        <begin position="538"/>
        <end position="556"/>
    </location>
</feature>
<evidence type="ECO:0000256" key="4">
    <source>
        <dbReference type="ARBA" id="ARBA00022989"/>
    </source>
</evidence>
<feature type="domain" description="Polycystin" evidence="10">
    <location>
        <begin position="164"/>
        <end position="356"/>
    </location>
</feature>
<accession>W4FIM3</accession>
<sequence length="1377" mass="153663">MESAAATPLAASGATPRRDSNRSTQLSSTSSPPSQGLDVHGGDDTSGVSTSQRSKLAQQADRLKNMLRGGTPLVGGVPSDAARLAQKMQYYSTMRVHMKRVQYALEEEKRNSFYKELLVYLLFLAIMMTTVCTLPIQVPFEHNDALEQAYLDQEFNNVSFKKNFYEVDGLDEMWQWFNDVLLDTYYHPTELNVRRISSIQVRSGRMQGMPCELMDTGSTLSLFPDEVCYPAFSLHQQDTSPYMSSSDGDPSVGKIIAYEKDLPLLVRSLLFTPSIINARMDYGTGGYTAYLPRDNATAGAVVLGLLQQSLVVPSTRYVAATWALYNPSSAVFTHFQVMFEISSTDHIELTQRIWSFHVLGYRSLAAFLSLENILMLFLGGVTGMFTVREVQSCSEVGVQKYTQSMWNAVDVLQLGCLYALVWTWFKYLWLCHDVVPVLEDIVRRHTCVSILSGRDCFVDLGHIGSVVQDVTNISACVALVSVAIVFKYLRLNTRLNMLWTTLRLAAKDLVAFVVIFVFIFFGYAVMGFLLFGTHVREYRSLSGSLASCFQMLLGAFDLSTLSQANPVMAGLFFFTFMIFVFLIVVNMFIAILSEYYSIAQDEKRAADAAKLDLLLVPHPTSSTSTSTSTSSTQPSGGGDRMKHPKPDVLIEYDVLQQLTEYWTNLTWRVRLTRKEPVPLTGGACVLLVDFAYLQAERTRLAHKFRTAIRVIRICLAFIRPLRRFFVDFDAAHVVAWSLFAKKSLYGSKTSSHIRHADMYRKFPAVYVPLASNAANPLIMIDQLQPGDVLELDDGSLTFDRIALHVMGDQSLYVADDDDSVTDPSIQQRRMSSFGLHHVHPSIGGGGSHIKCCRVVYQGESILAGHETVIVSKWSWVRYFACSWWRHVSSLITSSPITSSPITSSLKKERNVEISDDDIAQLLNVQLAHDHGRGHSCRFDELVRQFRLFLAKKARLGTIRLPHHDLETCVMREAIAFVERFDKALLPLDARELHGYKYSPTPTDTSMVRLPNSIARLSEFLAHNAHEVWAQGRVAQGWKYGPQRDNQLKLHPDLVAYDQLSDESKAYDRDTSIEALKVIQALGYIMQPTHHHSTGNSTTSSSTSSTITGSRIANTLMSATSSSMMDFDVEFGLAVADGDTYAPQPIATDDISLSPELNSLVELLAENTHDVWAKKRMEEGWVYGPQRNDPRKEHDGLVPYVYLTSDEKDMDRNTAVQTIKCILRCGFTITHSKQQRHPRSSSAKFKLFGRSEDAQMARLEDATAAAMTVQKAKDAFMGRRGHKTYGSVTFADSPTHHHPSATPSVARASSVELPPTTGGSMPLTSTRLRTSLRRTPSLPPSGSAGVSFLTTDAEPPDATTPSHDNDQNDDDVQIHIQR</sequence>
<organism evidence="11">
    <name type="scientific">Aphanomyces astaci</name>
    <name type="common">Crayfish plague agent</name>
    <dbReference type="NCBI Taxonomy" id="112090"/>
    <lineage>
        <taxon>Eukaryota</taxon>
        <taxon>Sar</taxon>
        <taxon>Stramenopiles</taxon>
        <taxon>Oomycota</taxon>
        <taxon>Saprolegniomycetes</taxon>
        <taxon>Saprolegniales</taxon>
        <taxon>Verrucalvaceae</taxon>
        <taxon>Aphanomyces</taxon>
    </lineage>
</organism>
<dbReference type="Gene3D" id="6.20.350.10">
    <property type="match status" value="1"/>
</dbReference>
<dbReference type="Gene3D" id="1.10.490.160">
    <property type="match status" value="1"/>
</dbReference>
<evidence type="ECO:0000256" key="5">
    <source>
        <dbReference type="ARBA" id="ARBA00023136"/>
    </source>
</evidence>
<dbReference type="GO" id="GO:0016020">
    <property type="term" value="C:membrane"/>
    <property type="evidence" value="ECO:0007669"/>
    <property type="project" value="UniProtKB-SubCell"/>
</dbReference>
<feature type="compositionally biased region" description="Low complexity" evidence="6">
    <location>
        <begin position="1"/>
        <end position="15"/>
    </location>
</feature>
<evidence type="ECO:0000256" key="2">
    <source>
        <dbReference type="ARBA" id="ARBA00007200"/>
    </source>
</evidence>
<dbReference type="RefSeq" id="XP_009843939.1">
    <property type="nucleotide sequence ID" value="XM_009845637.1"/>
</dbReference>
<feature type="compositionally biased region" description="Low complexity" evidence="6">
    <location>
        <begin position="1349"/>
        <end position="1360"/>
    </location>
</feature>
<dbReference type="InterPro" id="IPR051223">
    <property type="entry name" value="Polycystin"/>
</dbReference>
<dbReference type="Pfam" id="PF02026">
    <property type="entry name" value="RyR"/>
    <property type="match status" value="2"/>
</dbReference>
<feature type="compositionally biased region" description="Low complexity" evidence="6">
    <location>
        <begin position="619"/>
        <end position="632"/>
    </location>
</feature>
<feature type="domain" description="Ryanodine receptor Ryr" evidence="8">
    <location>
        <begin position="1140"/>
        <end position="1229"/>
    </location>
</feature>
<feature type="compositionally biased region" description="Low complexity" evidence="6">
    <location>
        <begin position="23"/>
        <end position="37"/>
    </location>
</feature>
<evidence type="ECO:0000313" key="11">
    <source>
        <dbReference type="EMBL" id="ETV66568.1"/>
    </source>
</evidence>
<evidence type="ECO:0000256" key="3">
    <source>
        <dbReference type="ARBA" id="ARBA00022692"/>
    </source>
</evidence>
<dbReference type="EMBL" id="KI913209">
    <property type="protein sequence ID" value="ETV66568.1"/>
    <property type="molecule type" value="Genomic_DNA"/>
</dbReference>
<dbReference type="InterPro" id="IPR013122">
    <property type="entry name" value="PKD1_2_channel"/>
</dbReference>
<feature type="transmembrane region" description="Helical" evidence="7">
    <location>
        <begin position="568"/>
        <end position="592"/>
    </location>
</feature>
<keyword evidence="3 7" id="KW-0812">Transmembrane</keyword>
<feature type="transmembrane region" description="Helical" evidence="7">
    <location>
        <begin position="408"/>
        <end position="425"/>
    </location>
</feature>
<dbReference type="InterPro" id="IPR003032">
    <property type="entry name" value="Ryanodine_rcpt"/>
</dbReference>
<proteinExistence type="inferred from homology"/>
<keyword evidence="5 7" id="KW-0472">Membrane</keyword>
<feature type="transmembrane region" description="Helical" evidence="7">
    <location>
        <begin position="509"/>
        <end position="532"/>
    </location>
</feature>
<evidence type="ECO:0000259" key="10">
    <source>
        <dbReference type="Pfam" id="PF20519"/>
    </source>
</evidence>
<dbReference type="InterPro" id="IPR046791">
    <property type="entry name" value="Polycystin_dom"/>
</dbReference>
<dbReference type="VEuPathDB" id="FungiDB:H257_17002"/>
<dbReference type="Pfam" id="PF08016">
    <property type="entry name" value="PKD_channel"/>
    <property type="match status" value="1"/>
</dbReference>
<dbReference type="Pfam" id="PF20519">
    <property type="entry name" value="Polycystin_dom"/>
    <property type="match status" value="1"/>
</dbReference>